<dbReference type="GO" id="GO:0022857">
    <property type="term" value="F:transmembrane transporter activity"/>
    <property type="evidence" value="ECO:0007669"/>
    <property type="project" value="UniProtKB-ARBA"/>
</dbReference>
<accession>A0A1T4KSE7</accession>
<dbReference type="PANTHER" id="PTHR42798:SF6">
    <property type="entry name" value="CELL DIVISION ATP-BINDING PROTEIN FTSE"/>
    <property type="match status" value="1"/>
</dbReference>
<dbReference type="Proteomes" id="UP000189857">
    <property type="component" value="Unassembled WGS sequence"/>
</dbReference>
<evidence type="ECO:0000313" key="7">
    <source>
        <dbReference type="Proteomes" id="UP000189857"/>
    </source>
</evidence>
<evidence type="ECO:0000313" key="6">
    <source>
        <dbReference type="EMBL" id="SJZ45346.1"/>
    </source>
</evidence>
<dbReference type="Gene3D" id="3.40.50.300">
    <property type="entry name" value="P-loop containing nucleotide triphosphate hydrolases"/>
    <property type="match status" value="1"/>
</dbReference>
<dbReference type="InterPro" id="IPR017871">
    <property type="entry name" value="ABC_transporter-like_CS"/>
</dbReference>
<keyword evidence="4 6" id="KW-0067">ATP-binding</keyword>
<dbReference type="GO" id="GO:0098796">
    <property type="term" value="C:membrane protein complex"/>
    <property type="evidence" value="ECO:0007669"/>
    <property type="project" value="UniProtKB-ARBA"/>
</dbReference>
<dbReference type="InterPro" id="IPR017911">
    <property type="entry name" value="MacB-like_ATP-bd"/>
</dbReference>
<gene>
    <name evidence="6" type="ORF">SAMN02745110_00547</name>
</gene>
<evidence type="ECO:0000256" key="2">
    <source>
        <dbReference type="ARBA" id="ARBA00022448"/>
    </source>
</evidence>
<dbReference type="PANTHER" id="PTHR42798">
    <property type="entry name" value="LIPOPROTEIN-RELEASING SYSTEM ATP-BINDING PROTEIN LOLD"/>
    <property type="match status" value="1"/>
</dbReference>
<dbReference type="OrthoDB" id="9802264at2"/>
<dbReference type="EMBL" id="FUXA01000004">
    <property type="protein sequence ID" value="SJZ45346.1"/>
    <property type="molecule type" value="Genomic_DNA"/>
</dbReference>
<organism evidence="6 7">
    <name type="scientific">Eubacterium ruminantium</name>
    <dbReference type="NCBI Taxonomy" id="42322"/>
    <lineage>
        <taxon>Bacteria</taxon>
        <taxon>Bacillati</taxon>
        <taxon>Bacillota</taxon>
        <taxon>Clostridia</taxon>
        <taxon>Eubacteriales</taxon>
        <taxon>Eubacteriaceae</taxon>
        <taxon>Eubacterium</taxon>
    </lineage>
</organism>
<dbReference type="PROSITE" id="PS00211">
    <property type="entry name" value="ABC_TRANSPORTER_1"/>
    <property type="match status" value="1"/>
</dbReference>
<dbReference type="RefSeq" id="WP_078786211.1">
    <property type="nucleotide sequence ID" value="NZ_CACZYW010000023.1"/>
</dbReference>
<dbReference type="InterPro" id="IPR003593">
    <property type="entry name" value="AAA+_ATPase"/>
</dbReference>
<dbReference type="SMART" id="SM00382">
    <property type="entry name" value="AAA"/>
    <property type="match status" value="1"/>
</dbReference>
<feature type="domain" description="ABC transporter" evidence="5">
    <location>
        <begin position="5"/>
        <end position="227"/>
    </location>
</feature>
<evidence type="ECO:0000256" key="4">
    <source>
        <dbReference type="ARBA" id="ARBA00022840"/>
    </source>
</evidence>
<dbReference type="CDD" id="cd03255">
    <property type="entry name" value="ABC_MJ0796_LolCDE_FtsE"/>
    <property type="match status" value="1"/>
</dbReference>
<comment type="similarity">
    <text evidence="1">Belongs to the ABC transporter superfamily.</text>
</comment>
<protein>
    <submittedName>
        <fullName evidence="6">Putative ABC transport system ATP-binding protein</fullName>
    </submittedName>
</protein>
<dbReference type="FunFam" id="3.40.50.300:FF:000032">
    <property type="entry name" value="Export ABC transporter ATP-binding protein"/>
    <property type="match status" value="1"/>
</dbReference>
<evidence type="ECO:0000256" key="1">
    <source>
        <dbReference type="ARBA" id="ARBA00005417"/>
    </source>
</evidence>
<keyword evidence="3" id="KW-0547">Nucleotide-binding</keyword>
<keyword evidence="7" id="KW-1185">Reference proteome</keyword>
<evidence type="ECO:0000259" key="5">
    <source>
        <dbReference type="PROSITE" id="PS50893"/>
    </source>
</evidence>
<dbReference type="InterPro" id="IPR027417">
    <property type="entry name" value="P-loop_NTPase"/>
</dbReference>
<dbReference type="GO" id="GO:0016887">
    <property type="term" value="F:ATP hydrolysis activity"/>
    <property type="evidence" value="ECO:0007669"/>
    <property type="project" value="InterPro"/>
</dbReference>
<dbReference type="SUPFAM" id="SSF52540">
    <property type="entry name" value="P-loop containing nucleoside triphosphate hydrolases"/>
    <property type="match status" value="1"/>
</dbReference>
<dbReference type="GO" id="GO:0005524">
    <property type="term" value="F:ATP binding"/>
    <property type="evidence" value="ECO:0007669"/>
    <property type="project" value="UniProtKB-KW"/>
</dbReference>
<dbReference type="AlphaFoldDB" id="A0A1T4KSE7"/>
<reference evidence="6 7" key="1">
    <citation type="submission" date="2017-02" db="EMBL/GenBank/DDBJ databases">
        <authorList>
            <person name="Peterson S.W."/>
        </authorList>
    </citation>
    <scope>NUCLEOTIDE SEQUENCE [LARGE SCALE GENOMIC DNA]</scope>
    <source>
        <strain evidence="6 7">ATCC 17233</strain>
    </source>
</reference>
<dbReference type="InterPro" id="IPR003439">
    <property type="entry name" value="ABC_transporter-like_ATP-bd"/>
</dbReference>
<keyword evidence="2" id="KW-0813">Transport</keyword>
<proteinExistence type="inferred from homology"/>
<evidence type="ECO:0000256" key="3">
    <source>
        <dbReference type="ARBA" id="ARBA00022741"/>
    </source>
</evidence>
<sequence>MSELIKTVKLNKTYGKGESAVVAVNDIDLTINKGEFTAIVGTSGSGKSTLMHLLGGVDDPTSGKVLIEGEDIFALKDEKRSIFRRRKIGFIFQEYNLIPILTVEENIVMPILLDGNKVDKNEVEELLERLGLADRRNHLPSQLSGGQQQRVAIGRAIVNRPTLILADEPTGNLDKRNSEEVINIMFEAVRDRKETLVIVTHEMDIAAMADRIIHLEDGKIVSDTMQTK</sequence>
<dbReference type="PROSITE" id="PS50893">
    <property type="entry name" value="ABC_TRANSPORTER_2"/>
    <property type="match status" value="1"/>
</dbReference>
<dbReference type="Pfam" id="PF00005">
    <property type="entry name" value="ABC_tran"/>
    <property type="match status" value="1"/>
</dbReference>
<name>A0A1T4KSE7_9FIRM</name>